<reference evidence="2" key="1">
    <citation type="submission" date="2021-05" db="EMBL/GenBank/DDBJ databases">
        <title>A free-living protist that lacks canonical eukaryotic 1 DNA replication and segregation systems.</title>
        <authorList>
            <person name="Salas-Leiva D.E."/>
            <person name="Tromer E.C."/>
            <person name="Curtis B.A."/>
            <person name="Jerlstrom-Hultqvist J."/>
            <person name="Kolisko M."/>
            <person name="Yi Z."/>
            <person name="Salas-Leiva J.S."/>
            <person name="Gallot-Lavallee L."/>
            <person name="Kops G.J.P.L."/>
            <person name="Archibald J.M."/>
            <person name="Simpson A.G.B."/>
            <person name="Roger A.J."/>
        </authorList>
    </citation>
    <scope>NUCLEOTIDE SEQUENCE</scope>
    <source>
        <strain evidence="2">BICM</strain>
    </source>
</reference>
<sequence>MDSSFSYPLDLFGSTFDAVSPSIPVDPLFLSTPSAELTTQAPFNPVEVTIPLLSTTMPPASPSVPSPTAPATEPFPSIEPAQPPVCKAPSHKRDWETTDITGDLSIASWSDEDVRIAINVHKDACPGHCGWHSKGTTTMACPRNRAHRAFCLRFRCAQGCCTDCTLETRYVYCHGCEKVFRLSAGTHTPVERPRKNTQTRYGIDARTKKTIAALADSGLKPQAILQQLCTDGPAPSLRQIQNYVHRQRQKSLRSNRGIPGQWHGLEPAQITKAY</sequence>
<dbReference type="Proteomes" id="UP000717585">
    <property type="component" value="Unassembled WGS sequence"/>
</dbReference>
<dbReference type="EMBL" id="JAHDYR010000062">
    <property type="protein sequence ID" value="KAG9391268.1"/>
    <property type="molecule type" value="Genomic_DNA"/>
</dbReference>
<proteinExistence type="predicted"/>
<dbReference type="AlphaFoldDB" id="A0A8J6DZV5"/>
<accession>A0A8J6DZV5</accession>
<keyword evidence="3" id="KW-1185">Reference proteome</keyword>
<evidence type="ECO:0000313" key="3">
    <source>
        <dbReference type="Proteomes" id="UP000717585"/>
    </source>
</evidence>
<feature type="compositionally biased region" description="Pro residues" evidence="1">
    <location>
        <begin position="59"/>
        <end position="68"/>
    </location>
</feature>
<comment type="caution">
    <text evidence="2">The sequence shown here is derived from an EMBL/GenBank/DDBJ whole genome shotgun (WGS) entry which is preliminary data.</text>
</comment>
<protein>
    <submittedName>
        <fullName evidence="2">Uncharacterized protein</fullName>
    </submittedName>
</protein>
<evidence type="ECO:0000256" key="1">
    <source>
        <dbReference type="SAM" id="MobiDB-lite"/>
    </source>
</evidence>
<gene>
    <name evidence="2" type="ORF">J8273_7542</name>
</gene>
<organism evidence="2 3">
    <name type="scientific">Carpediemonas membranifera</name>
    <dbReference type="NCBI Taxonomy" id="201153"/>
    <lineage>
        <taxon>Eukaryota</taxon>
        <taxon>Metamonada</taxon>
        <taxon>Carpediemonas-like organisms</taxon>
        <taxon>Carpediemonas</taxon>
    </lineage>
</organism>
<feature type="region of interest" description="Disordered" evidence="1">
    <location>
        <begin position="58"/>
        <end position="91"/>
    </location>
</feature>
<name>A0A8J6DZV5_9EUKA</name>
<evidence type="ECO:0000313" key="2">
    <source>
        <dbReference type="EMBL" id="KAG9391268.1"/>
    </source>
</evidence>